<comment type="caution">
    <text evidence="1">The sequence shown here is derived from an EMBL/GenBank/DDBJ whole genome shotgun (WGS) entry which is preliminary data.</text>
</comment>
<keyword evidence="2" id="KW-1185">Reference proteome</keyword>
<sequence>MADQVSIVEGLSLHVSVEIAPENVPKFLDYFKPVYDLVAAEPECLFFEVYQSADNPGKIHWVENWTKDIQWMRDVQFKKEYYKEYFEVTEPMYVKPREFKVLNRLGKAYYTVKET</sequence>
<dbReference type="Proteomes" id="UP001163324">
    <property type="component" value="Chromosome 3"/>
</dbReference>
<gene>
    <name evidence="1" type="ORF">N3K66_002839</name>
</gene>
<name>A0ACC0V5H8_9HYPO</name>
<organism evidence="1 2">
    <name type="scientific">Trichothecium roseum</name>
    <dbReference type="NCBI Taxonomy" id="47278"/>
    <lineage>
        <taxon>Eukaryota</taxon>
        <taxon>Fungi</taxon>
        <taxon>Dikarya</taxon>
        <taxon>Ascomycota</taxon>
        <taxon>Pezizomycotina</taxon>
        <taxon>Sordariomycetes</taxon>
        <taxon>Hypocreomycetidae</taxon>
        <taxon>Hypocreales</taxon>
        <taxon>Hypocreales incertae sedis</taxon>
        <taxon>Trichothecium</taxon>
    </lineage>
</organism>
<evidence type="ECO:0000313" key="1">
    <source>
        <dbReference type="EMBL" id="KAI9901022.1"/>
    </source>
</evidence>
<accession>A0ACC0V5H8</accession>
<proteinExistence type="predicted"/>
<dbReference type="EMBL" id="CM047942">
    <property type="protein sequence ID" value="KAI9901022.1"/>
    <property type="molecule type" value="Genomic_DNA"/>
</dbReference>
<evidence type="ECO:0000313" key="2">
    <source>
        <dbReference type="Proteomes" id="UP001163324"/>
    </source>
</evidence>
<reference evidence="1" key="1">
    <citation type="submission" date="2022-10" db="EMBL/GenBank/DDBJ databases">
        <title>Complete Genome of Trichothecium roseum strain YXFP-22015, a Plant Pathogen Isolated from Citrus.</title>
        <authorList>
            <person name="Wang Y."/>
            <person name="Zhu L."/>
        </authorList>
    </citation>
    <scope>NUCLEOTIDE SEQUENCE</scope>
    <source>
        <strain evidence="1">YXFP-22015</strain>
    </source>
</reference>
<protein>
    <submittedName>
        <fullName evidence="1">Uncharacterized protein</fullName>
    </submittedName>
</protein>